<dbReference type="RefSeq" id="WP_132084617.1">
    <property type="nucleotide sequence ID" value="NZ_JADNAH010000049.1"/>
</dbReference>
<organism evidence="2 3">
    <name type="scientific">Harryflintia acetispora</name>
    <dbReference type="NCBI Taxonomy" id="1849041"/>
    <lineage>
        <taxon>Bacteria</taxon>
        <taxon>Bacillati</taxon>
        <taxon>Bacillota</taxon>
        <taxon>Clostridia</taxon>
        <taxon>Eubacteriales</taxon>
        <taxon>Oscillospiraceae</taxon>
        <taxon>Harryflintia</taxon>
    </lineage>
</organism>
<dbReference type="AlphaFoldDB" id="A0A9X8UIU6"/>
<evidence type="ECO:0000313" key="3">
    <source>
        <dbReference type="Proteomes" id="UP000294682"/>
    </source>
</evidence>
<proteinExistence type="predicted"/>
<keyword evidence="3" id="KW-1185">Reference proteome</keyword>
<sequence>MREVLRYERKFLLPQEEYFRLRGRFEALLHKDAHTGRDGYTIRSLYFDTLHDADYFEKLDGVQLRRKLRLRLYDPAADFAFLELKQKEGEYQLKRSLRLGREAALSLCRGVYAPLLDLHDEFADECYALLTMRGYRPKAVIEYRREAYTARENDTRITFDRDIRASESCLSLFDPRLALYPVMNQGQVVLEVKYNGFLLEYLKELVSGCERSQVSASKYCMGRLASYGLI</sequence>
<dbReference type="Proteomes" id="UP000294682">
    <property type="component" value="Unassembled WGS sequence"/>
</dbReference>
<dbReference type="InterPro" id="IPR042267">
    <property type="entry name" value="VTC_sf"/>
</dbReference>
<feature type="domain" description="VTC" evidence="1">
    <location>
        <begin position="6"/>
        <end position="225"/>
    </location>
</feature>
<dbReference type="EMBL" id="SLUK01000006">
    <property type="protein sequence ID" value="TCL43257.1"/>
    <property type="molecule type" value="Genomic_DNA"/>
</dbReference>
<dbReference type="CDD" id="cd07750">
    <property type="entry name" value="PolyPPase_VTC_like"/>
    <property type="match status" value="1"/>
</dbReference>
<protein>
    <submittedName>
        <fullName evidence="2">VTC domain-containing protein</fullName>
    </submittedName>
</protein>
<dbReference type="GO" id="GO:0006799">
    <property type="term" value="P:polyphosphate biosynthetic process"/>
    <property type="evidence" value="ECO:0007669"/>
    <property type="project" value="UniProtKB-ARBA"/>
</dbReference>
<name>A0A9X8UIU6_9FIRM</name>
<dbReference type="Pfam" id="PF09359">
    <property type="entry name" value="VTC"/>
    <property type="match status" value="1"/>
</dbReference>
<dbReference type="Gene3D" id="3.20.100.30">
    <property type="entry name" value="VTC, catalytic tunnel domain"/>
    <property type="match status" value="1"/>
</dbReference>
<evidence type="ECO:0000313" key="2">
    <source>
        <dbReference type="EMBL" id="TCL43257.1"/>
    </source>
</evidence>
<gene>
    <name evidence="2" type="ORF">EDD78_106117</name>
</gene>
<reference evidence="2 3" key="1">
    <citation type="submission" date="2019-03" db="EMBL/GenBank/DDBJ databases">
        <title>Genomic Encyclopedia of Type Strains, Phase IV (KMG-IV): sequencing the most valuable type-strain genomes for metagenomic binning, comparative biology and taxonomic classification.</title>
        <authorList>
            <person name="Goeker M."/>
        </authorList>
    </citation>
    <scope>NUCLEOTIDE SEQUENCE [LARGE SCALE GENOMIC DNA]</scope>
    <source>
        <strain evidence="2 3">DSM 100433</strain>
    </source>
</reference>
<comment type="caution">
    <text evidence="2">The sequence shown here is derived from an EMBL/GenBank/DDBJ whole genome shotgun (WGS) entry which is preliminary data.</text>
</comment>
<evidence type="ECO:0000259" key="1">
    <source>
        <dbReference type="Pfam" id="PF09359"/>
    </source>
</evidence>
<dbReference type="InterPro" id="IPR018966">
    <property type="entry name" value="VTC_domain"/>
</dbReference>
<accession>A0A9X8UIU6</accession>